<dbReference type="PANTHER" id="PTHR30349">
    <property type="entry name" value="PHAGE INTEGRASE-RELATED"/>
    <property type="match status" value="1"/>
</dbReference>
<evidence type="ECO:0000256" key="1">
    <source>
        <dbReference type="ARBA" id="ARBA00008857"/>
    </source>
</evidence>
<dbReference type="EMBL" id="QLYR01000010">
    <property type="protein sequence ID" value="RAQ22637.1"/>
    <property type="molecule type" value="Genomic_DNA"/>
</dbReference>
<feature type="domain" description="Core-binding (CB)" evidence="6">
    <location>
        <begin position="57"/>
        <end position="137"/>
    </location>
</feature>
<reference evidence="7 8" key="1">
    <citation type="submission" date="2018-06" db="EMBL/GenBank/DDBJ databases">
        <title>Noncontiguous genome sequence of Ruminococcaceae bacterium ASD2818.</title>
        <authorList>
            <person name="Chaplin A.V."/>
            <person name="Sokolova S.R."/>
            <person name="Kochetkova T.O."/>
            <person name="Goltsov A.Y."/>
            <person name="Trofimov D.Y."/>
            <person name="Efimov B.A."/>
        </authorList>
    </citation>
    <scope>NUCLEOTIDE SEQUENCE [LARGE SCALE GENOMIC DNA]</scope>
    <source>
        <strain evidence="7 8">ASD2818</strain>
    </source>
</reference>
<evidence type="ECO:0000256" key="2">
    <source>
        <dbReference type="ARBA" id="ARBA00023125"/>
    </source>
</evidence>
<dbReference type="PANTHER" id="PTHR30349:SF41">
    <property type="entry name" value="INTEGRASE_RECOMBINASE PROTEIN MJ0367-RELATED"/>
    <property type="match status" value="1"/>
</dbReference>
<comment type="caution">
    <text evidence="7">The sequence shown here is derived from an EMBL/GenBank/DDBJ whole genome shotgun (WGS) entry which is preliminary data.</text>
</comment>
<evidence type="ECO:0000259" key="5">
    <source>
        <dbReference type="PROSITE" id="PS51898"/>
    </source>
</evidence>
<keyword evidence="3" id="KW-0233">DNA recombination</keyword>
<comment type="similarity">
    <text evidence="1">Belongs to the 'phage' integrase family.</text>
</comment>
<dbReference type="PROSITE" id="PS51898">
    <property type="entry name" value="TYR_RECOMBINASE"/>
    <property type="match status" value="1"/>
</dbReference>
<protein>
    <submittedName>
        <fullName evidence="7">Site-specific integrase</fullName>
    </submittedName>
</protein>
<evidence type="ECO:0000256" key="4">
    <source>
        <dbReference type="PROSITE-ProRule" id="PRU01248"/>
    </source>
</evidence>
<dbReference type="GO" id="GO:0006310">
    <property type="term" value="P:DNA recombination"/>
    <property type="evidence" value="ECO:0007669"/>
    <property type="project" value="UniProtKB-KW"/>
</dbReference>
<dbReference type="SUPFAM" id="SSF56349">
    <property type="entry name" value="DNA breaking-rejoining enzymes"/>
    <property type="match status" value="1"/>
</dbReference>
<organism evidence="7 8">
    <name type="scientific">Hydrogeniiclostridium mannosilyticum</name>
    <dbReference type="NCBI Taxonomy" id="2764322"/>
    <lineage>
        <taxon>Bacteria</taxon>
        <taxon>Bacillati</taxon>
        <taxon>Bacillota</taxon>
        <taxon>Clostridia</taxon>
        <taxon>Eubacteriales</taxon>
        <taxon>Acutalibacteraceae</taxon>
        <taxon>Hydrogeniiclostridium</taxon>
    </lineage>
</organism>
<gene>
    <name evidence="7" type="ORF">DPQ25_11775</name>
</gene>
<sequence length="351" mass="40184">MAKAKKLPSGNWNVKVFSHIENGKRKYESFTAESKAEAEYLASQFKHEKEERQSGNITVKEAMDRYIESRKNILSPSTYREYSKSVERDLTALHNVRIRALTKEQVQKAIDQEAKEHSPKTVRNMYALFAASVKMFDSKVDISAKLPKKQRISRYIPTDADIKKLLEYVAGKPIEAPVLLAATGSLRRSEIAALKPDDLTDLGVIVNKAMVEDINKQWVIKPPKTNAGYRFSPLPPNVVERVRKGLPTPNPTIIYHQFSNALKACGLPHFRFHDLRHYYASTLHALNVPDKYIMQNGGWESEQVLHNVYQHTLSNRAEQENEKVINYFEAIAGKDKTPKMQHEMQHKEKSI</sequence>
<keyword evidence="2 4" id="KW-0238">DNA-binding</keyword>
<evidence type="ECO:0000259" key="6">
    <source>
        <dbReference type="PROSITE" id="PS51900"/>
    </source>
</evidence>
<dbReference type="InterPro" id="IPR050090">
    <property type="entry name" value="Tyrosine_recombinase_XerCD"/>
</dbReference>
<evidence type="ECO:0000313" key="8">
    <source>
        <dbReference type="Proteomes" id="UP000249377"/>
    </source>
</evidence>
<accession>A0A328U998</accession>
<dbReference type="GO" id="GO:0003677">
    <property type="term" value="F:DNA binding"/>
    <property type="evidence" value="ECO:0007669"/>
    <property type="project" value="UniProtKB-UniRule"/>
</dbReference>
<dbReference type="Pfam" id="PF00589">
    <property type="entry name" value="Phage_integrase"/>
    <property type="match status" value="1"/>
</dbReference>
<dbReference type="Gene3D" id="1.10.150.130">
    <property type="match status" value="1"/>
</dbReference>
<evidence type="ECO:0000256" key="3">
    <source>
        <dbReference type="ARBA" id="ARBA00023172"/>
    </source>
</evidence>
<dbReference type="CDD" id="cd01189">
    <property type="entry name" value="INT_ICEBs1_C_like"/>
    <property type="match status" value="1"/>
</dbReference>
<dbReference type="AlphaFoldDB" id="A0A328U998"/>
<name>A0A328U998_9FIRM</name>
<evidence type="ECO:0000313" key="7">
    <source>
        <dbReference type="EMBL" id="RAQ22637.1"/>
    </source>
</evidence>
<dbReference type="InterPro" id="IPR013762">
    <property type="entry name" value="Integrase-like_cat_sf"/>
</dbReference>
<dbReference type="InterPro" id="IPR044068">
    <property type="entry name" value="CB"/>
</dbReference>
<dbReference type="InterPro" id="IPR002104">
    <property type="entry name" value="Integrase_catalytic"/>
</dbReference>
<dbReference type="GO" id="GO:0015074">
    <property type="term" value="P:DNA integration"/>
    <property type="evidence" value="ECO:0007669"/>
    <property type="project" value="InterPro"/>
</dbReference>
<proteinExistence type="inferred from homology"/>
<dbReference type="RefSeq" id="WP_112333378.1">
    <property type="nucleotide sequence ID" value="NZ_QLYR01000010.1"/>
</dbReference>
<dbReference type="PROSITE" id="PS51900">
    <property type="entry name" value="CB"/>
    <property type="match status" value="1"/>
</dbReference>
<feature type="domain" description="Tyr recombinase" evidence="5">
    <location>
        <begin position="151"/>
        <end position="326"/>
    </location>
</feature>
<dbReference type="InterPro" id="IPR011010">
    <property type="entry name" value="DNA_brk_join_enz"/>
</dbReference>
<dbReference type="InterPro" id="IPR010998">
    <property type="entry name" value="Integrase_recombinase_N"/>
</dbReference>
<dbReference type="Gene3D" id="1.10.443.10">
    <property type="entry name" value="Intergrase catalytic core"/>
    <property type="match status" value="1"/>
</dbReference>
<dbReference type="Proteomes" id="UP000249377">
    <property type="component" value="Unassembled WGS sequence"/>
</dbReference>
<keyword evidence="8" id="KW-1185">Reference proteome</keyword>